<evidence type="ECO:0000313" key="3">
    <source>
        <dbReference type="Proteomes" id="UP001489004"/>
    </source>
</evidence>
<proteinExistence type="predicted"/>
<accession>A0AAW1PYD0</accession>
<dbReference type="Gene3D" id="3.80.10.10">
    <property type="entry name" value="Ribonuclease Inhibitor"/>
    <property type="match status" value="2"/>
</dbReference>
<dbReference type="InterPro" id="IPR032675">
    <property type="entry name" value="LRR_dom_sf"/>
</dbReference>
<comment type="subcellular location">
    <subcellularLocation>
        <location evidence="1">Cytoplasm</location>
        <location evidence="1">Cytoskeleton</location>
        <location evidence="1">Cilium axoneme</location>
    </subcellularLocation>
</comment>
<keyword evidence="3" id="KW-1185">Reference proteome</keyword>
<dbReference type="GO" id="GO:0005930">
    <property type="term" value="C:axoneme"/>
    <property type="evidence" value="ECO:0007669"/>
    <property type="project" value="UniProtKB-SubCell"/>
</dbReference>
<organism evidence="2 3">
    <name type="scientific">[Myrmecia] bisecta</name>
    <dbReference type="NCBI Taxonomy" id="41462"/>
    <lineage>
        <taxon>Eukaryota</taxon>
        <taxon>Viridiplantae</taxon>
        <taxon>Chlorophyta</taxon>
        <taxon>core chlorophytes</taxon>
        <taxon>Trebouxiophyceae</taxon>
        <taxon>Trebouxiales</taxon>
        <taxon>Trebouxiaceae</taxon>
        <taxon>Myrmecia</taxon>
    </lineage>
</organism>
<dbReference type="AlphaFoldDB" id="A0AAW1PYD0"/>
<reference evidence="2 3" key="1">
    <citation type="journal article" date="2024" name="Nat. Commun.">
        <title>Phylogenomics reveals the evolutionary origins of lichenization in chlorophyte algae.</title>
        <authorList>
            <person name="Puginier C."/>
            <person name="Libourel C."/>
            <person name="Otte J."/>
            <person name="Skaloud P."/>
            <person name="Haon M."/>
            <person name="Grisel S."/>
            <person name="Petersen M."/>
            <person name="Berrin J.G."/>
            <person name="Delaux P.M."/>
            <person name="Dal Grande F."/>
            <person name="Keller J."/>
        </authorList>
    </citation>
    <scope>NUCLEOTIDE SEQUENCE [LARGE SCALE GENOMIC DNA]</scope>
    <source>
        <strain evidence="2 3">SAG 2043</strain>
    </source>
</reference>
<gene>
    <name evidence="2" type="ORF">WJX72_012286</name>
</gene>
<name>A0AAW1PYD0_9CHLO</name>
<evidence type="ECO:0000313" key="2">
    <source>
        <dbReference type="EMBL" id="KAK9814830.1"/>
    </source>
</evidence>
<dbReference type="Proteomes" id="UP001489004">
    <property type="component" value="Unassembled WGS sequence"/>
</dbReference>
<dbReference type="EMBL" id="JALJOR010000007">
    <property type="protein sequence ID" value="KAK9814830.1"/>
    <property type="molecule type" value="Genomic_DNA"/>
</dbReference>
<evidence type="ECO:0000256" key="1">
    <source>
        <dbReference type="ARBA" id="ARBA00004430"/>
    </source>
</evidence>
<comment type="caution">
    <text evidence="2">The sequence shown here is derived from an EMBL/GenBank/DDBJ whole genome shotgun (WGS) entry which is preliminary data.</text>
</comment>
<dbReference type="SUPFAM" id="SSF52047">
    <property type="entry name" value="RNI-like"/>
    <property type="match status" value="1"/>
</dbReference>
<sequence>MLAVPFSFSQLTSLQELALFECGITYLPTQGLGHLTSLRITDPDEGYWGEDGEPDESRLDIQPGLGKLTQLRNLMLSRVSLLHGLPSNMGAMQELRHLSLFNVHNK</sequence>
<protein>
    <submittedName>
        <fullName evidence="2">Uncharacterized protein</fullName>
    </submittedName>
</protein>